<dbReference type="EMBL" id="JAWRVE010000105">
    <property type="protein sequence ID" value="KAL1858309.1"/>
    <property type="molecule type" value="Genomic_DNA"/>
</dbReference>
<organism evidence="1 2">
    <name type="scientific">Diaporthe australafricana</name>
    <dbReference type="NCBI Taxonomy" id="127596"/>
    <lineage>
        <taxon>Eukaryota</taxon>
        <taxon>Fungi</taxon>
        <taxon>Dikarya</taxon>
        <taxon>Ascomycota</taxon>
        <taxon>Pezizomycotina</taxon>
        <taxon>Sordariomycetes</taxon>
        <taxon>Sordariomycetidae</taxon>
        <taxon>Diaporthales</taxon>
        <taxon>Diaporthaceae</taxon>
        <taxon>Diaporthe</taxon>
    </lineage>
</organism>
<proteinExistence type="predicted"/>
<keyword evidence="2" id="KW-1185">Reference proteome</keyword>
<evidence type="ECO:0000313" key="1">
    <source>
        <dbReference type="EMBL" id="KAL1858309.1"/>
    </source>
</evidence>
<evidence type="ECO:0000313" key="2">
    <source>
        <dbReference type="Proteomes" id="UP001583177"/>
    </source>
</evidence>
<name>A0ABR3WCM6_9PEZI</name>
<reference evidence="1 2" key="1">
    <citation type="journal article" date="2024" name="IMA Fungus">
        <title>IMA Genome - F19 : A genome assembly and annotation guide to empower mycologists, including annotated draft genome sequences of Ceratocystis pirilliformis, Diaporthe australafricana, Fusarium ophioides, Paecilomyces lecythidis, and Sporothrix stenoceras.</title>
        <authorList>
            <person name="Aylward J."/>
            <person name="Wilson A.M."/>
            <person name="Visagie C.M."/>
            <person name="Spraker J."/>
            <person name="Barnes I."/>
            <person name="Buitendag C."/>
            <person name="Ceriani C."/>
            <person name="Del Mar Angel L."/>
            <person name="du Plessis D."/>
            <person name="Fuchs T."/>
            <person name="Gasser K."/>
            <person name="Kramer D."/>
            <person name="Li W."/>
            <person name="Munsamy K."/>
            <person name="Piso A."/>
            <person name="Price J.L."/>
            <person name="Sonnekus B."/>
            <person name="Thomas C."/>
            <person name="van der Nest A."/>
            <person name="van Dijk A."/>
            <person name="van Heerden A."/>
            <person name="van Vuuren N."/>
            <person name="Yilmaz N."/>
            <person name="Duong T.A."/>
            <person name="van der Merwe N.A."/>
            <person name="Wingfield M.J."/>
            <person name="Wingfield B.D."/>
        </authorList>
    </citation>
    <scope>NUCLEOTIDE SEQUENCE [LARGE SCALE GENOMIC DNA]</scope>
    <source>
        <strain evidence="1 2">CMW 18300</strain>
    </source>
</reference>
<accession>A0ABR3WCM6</accession>
<sequence>MSTATFETPVFPAIHLVLIPTSVFVFIPTFHTEKPPAWILSPPSHLPVVRAKDLYNKLKTASPALAQDFDTRHNAWKQTWFSNSNRDSPNSDTRATGPEFAALAALGPKIIPFIINNKLETDLCYKLDPQDILNSKLAAADIINMNLTRNTDVQDALDRWAELRVQRQNYSSSFHFCDGEGYWALTDMGSSIIAQAMVEYYDDKHGWWHELLHELVHGRVSGAGVFFKDALFEEWKDWFEHRDHNDAPEGADERARREYVWSRKGVVGHGTQLRENFQYLGGSLMSSEILPETSQSIARKIEEGGLPPWPNRSYTVSTGPITHQFSM</sequence>
<comment type="caution">
    <text evidence="1">The sequence shown here is derived from an EMBL/GenBank/DDBJ whole genome shotgun (WGS) entry which is preliminary data.</text>
</comment>
<dbReference type="Proteomes" id="UP001583177">
    <property type="component" value="Unassembled WGS sequence"/>
</dbReference>
<protein>
    <submittedName>
        <fullName evidence="1">Uncharacterized protein</fullName>
    </submittedName>
</protein>
<gene>
    <name evidence="1" type="ORF">Daus18300_009927</name>
</gene>